<accession>A0A212JRQ5</accession>
<keyword evidence="1" id="KW-1133">Transmembrane helix</keyword>
<sequence>MIFALAVKRDKGSCVLYLQSLPCTAQSAKQRARAAGTIASRSFSQDNRQQALRVQSPLAIVGGITAMYVAPTGVLPILLGEARCLGILPAKR</sequence>
<name>A0A212JRQ5_9BACT</name>
<organism evidence="2">
    <name type="scientific">uncultured Desulfovibrio sp</name>
    <dbReference type="NCBI Taxonomy" id="167968"/>
    <lineage>
        <taxon>Bacteria</taxon>
        <taxon>Pseudomonadati</taxon>
        <taxon>Thermodesulfobacteriota</taxon>
        <taxon>Desulfovibrionia</taxon>
        <taxon>Desulfovibrionales</taxon>
        <taxon>Desulfovibrionaceae</taxon>
        <taxon>Desulfovibrio</taxon>
        <taxon>environmental samples</taxon>
    </lineage>
</organism>
<dbReference type="AlphaFoldDB" id="A0A212JRQ5"/>
<dbReference type="EMBL" id="FLUP01000001">
    <property type="protein sequence ID" value="SBW02018.1"/>
    <property type="molecule type" value="Genomic_DNA"/>
</dbReference>
<feature type="transmembrane region" description="Helical" evidence="1">
    <location>
        <begin position="58"/>
        <end position="79"/>
    </location>
</feature>
<keyword evidence="1" id="KW-0812">Transmembrane</keyword>
<gene>
    <name evidence="2" type="ORF">KM92DES2_11593</name>
</gene>
<protein>
    <submittedName>
        <fullName evidence="2">Uncharacterized protein</fullName>
    </submittedName>
</protein>
<evidence type="ECO:0000313" key="2">
    <source>
        <dbReference type="EMBL" id="SBW02018.1"/>
    </source>
</evidence>
<proteinExistence type="predicted"/>
<keyword evidence="1" id="KW-0472">Membrane</keyword>
<reference evidence="2" key="1">
    <citation type="submission" date="2016-04" db="EMBL/GenBank/DDBJ databases">
        <authorList>
            <person name="Evans L.H."/>
            <person name="Alamgir A."/>
            <person name="Owens N."/>
            <person name="Weber N.D."/>
            <person name="Virtaneva K."/>
            <person name="Barbian K."/>
            <person name="Babar A."/>
            <person name="Rosenke K."/>
        </authorList>
    </citation>
    <scope>NUCLEOTIDE SEQUENCE</scope>
    <source>
        <strain evidence="2">92-2</strain>
    </source>
</reference>
<evidence type="ECO:0000256" key="1">
    <source>
        <dbReference type="SAM" id="Phobius"/>
    </source>
</evidence>